<dbReference type="EMBL" id="JABCKI010005947">
    <property type="protein sequence ID" value="KAG5636330.1"/>
    <property type="molecule type" value="Genomic_DNA"/>
</dbReference>
<proteinExistence type="predicted"/>
<evidence type="ECO:0000313" key="2">
    <source>
        <dbReference type="Proteomes" id="UP000717328"/>
    </source>
</evidence>
<dbReference type="InterPro" id="IPR011025">
    <property type="entry name" value="GproteinA_insert"/>
</dbReference>
<reference evidence="1" key="1">
    <citation type="submission" date="2021-02" db="EMBL/GenBank/DDBJ databases">
        <authorList>
            <person name="Nieuwenhuis M."/>
            <person name="Van De Peppel L.J.J."/>
        </authorList>
    </citation>
    <scope>NUCLEOTIDE SEQUENCE</scope>
    <source>
        <strain evidence="1">D49</strain>
    </source>
</reference>
<reference evidence="1" key="2">
    <citation type="submission" date="2021-10" db="EMBL/GenBank/DDBJ databases">
        <title>Phylogenomics reveals ancestral predisposition of the termite-cultivated fungus Termitomyces towards a domesticated lifestyle.</title>
        <authorList>
            <person name="Auxier B."/>
            <person name="Grum-Grzhimaylo A."/>
            <person name="Cardenas M.E."/>
            <person name="Lodge J.D."/>
            <person name="Laessoe T."/>
            <person name="Pedersen O."/>
            <person name="Smith M.E."/>
            <person name="Kuyper T.W."/>
            <person name="Franco-Molano E.A."/>
            <person name="Baroni T.J."/>
            <person name="Aanen D.K."/>
        </authorList>
    </citation>
    <scope>NUCLEOTIDE SEQUENCE</scope>
    <source>
        <strain evidence="1">D49</strain>
    </source>
</reference>
<dbReference type="AlphaFoldDB" id="A0A9P7K4X3"/>
<dbReference type="OrthoDB" id="5817230at2759"/>
<protein>
    <submittedName>
        <fullName evidence="1">Uncharacterized protein</fullName>
    </submittedName>
</protein>
<gene>
    <name evidence="1" type="ORF">H0H81_008414</name>
</gene>
<name>A0A9P7K4X3_9AGAR</name>
<organism evidence="1 2">
    <name type="scientific">Sphagnurus paluster</name>
    <dbReference type="NCBI Taxonomy" id="117069"/>
    <lineage>
        <taxon>Eukaryota</taxon>
        <taxon>Fungi</taxon>
        <taxon>Dikarya</taxon>
        <taxon>Basidiomycota</taxon>
        <taxon>Agaricomycotina</taxon>
        <taxon>Agaricomycetes</taxon>
        <taxon>Agaricomycetidae</taxon>
        <taxon>Agaricales</taxon>
        <taxon>Tricholomatineae</taxon>
        <taxon>Lyophyllaceae</taxon>
        <taxon>Sphagnurus</taxon>
    </lineage>
</organism>
<dbReference type="SUPFAM" id="SSF47895">
    <property type="entry name" value="Transducin (alpha subunit), insertion domain"/>
    <property type="match status" value="1"/>
</dbReference>
<evidence type="ECO:0000313" key="1">
    <source>
        <dbReference type="EMBL" id="KAG5636330.1"/>
    </source>
</evidence>
<dbReference type="GO" id="GO:0007165">
    <property type="term" value="P:signal transduction"/>
    <property type="evidence" value="ECO:0007669"/>
    <property type="project" value="InterPro"/>
</dbReference>
<sequence length="209" mass="22990">MSTATLPPSTVATVGWPSGMDYYDPDAERVSKLIDEGIKAESGKSTLHKQFQLFYASQTLERELPSWRPVVYLNIVRALRTIMDGLEYEVAQSIDTPPDPDFPITKGIRDDVARMDAVLRPLLDAESLLSADLNGGLTGRASAYARSGWQGLINPRRSSSDTLTDMAPGAVRVAEILQATRDAVESLWRYPLVASLLARRKLRVDDSAP</sequence>
<comment type="caution">
    <text evidence="1">The sequence shown here is derived from an EMBL/GenBank/DDBJ whole genome shotgun (WGS) entry which is preliminary data.</text>
</comment>
<keyword evidence="2" id="KW-1185">Reference proteome</keyword>
<accession>A0A9P7K4X3</accession>
<dbReference type="Proteomes" id="UP000717328">
    <property type="component" value="Unassembled WGS sequence"/>
</dbReference>